<evidence type="ECO:0000313" key="2">
    <source>
        <dbReference type="Proteomes" id="UP000243376"/>
    </source>
</evidence>
<gene>
    <name evidence="1" type="ORF">C0184_11890</name>
</gene>
<dbReference type="Proteomes" id="UP000243376">
    <property type="component" value="Unassembled WGS sequence"/>
</dbReference>
<name>A0A2J6X144_9CHLR</name>
<dbReference type="AlphaFoldDB" id="A0A2J6X144"/>
<sequence>MPLQIVPVTAEHYPAVNAFLRRSPYRNAITLAFLYRRHGSVSIRAALSNHVVVGVAAVWRDVSSVRLSFTVDVPQVLPMLLEALAMDNPELWNRPFEIVMPVANVPLLNNTTHLESVHFLYQMVVEPETLHPITQPSARRIQKDDVQAVKDLWATAAPWQTWTLNSVPAFGVFAADGSLLATAVTCFATGDVVELGWAMQTGSLPALQSALSALVQSCFGITSRVYLFVDATDSTLFDACRRLGFWPSERFIWATTRL</sequence>
<dbReference type="Gene3D" id="3.40.630.30">
    <property type="match status" value="1"/>
</dbReference>
<protein>
    <recommendedName>
        <fullName evidence="3">N-acetyltransferase domain-containing protein</fullName>
    </recommendedName>
</protein>
<dbReference type="EMBL" id="PNIQ01000797">
    <property type="protein sequence ID" value="PMP77484.1"/>
    <property type="molecule type" value="Genomic_DNA"/>
</dbReference>
<evidence type="ECO:0008006" key="3">
    <source>
        <dbReference type="Google" id="ProtNLM"/>
    </source>
</evidence>
<evidence type="ECO:0000313" key="1">
    <source>
        <dbReference type="EMBL" id="PMP77484.1"/>
    </source>
</evidence>
<accession>A0A2J6X144</accession>
<reference evidence="1 2" key="1">
    <citation type="submission" date="2018-01" db="EMBL/GenBank/DDBJ databases">
        <title>Metagenomic assembled genomes from two thermal pools in the Uzon Caldera, Kamchatka, Russia.</title>
        <authorList>
            <person name="Wilkins L."/>
            <person name="Ettinger C."/>
        </authorList>
    </citation>
    <scope>NUCLEOTIDE SEQUENCE [LARGE SCALE GENOMIC DNA]</scope>
    <source>
        <strain evidence="1">ZAV-02</strain>
    </source>
</reference>
<organism evidence="1 2">
    <name type="scientific">Chloroflexus aggregans</name>
    <dbReference type="NCBI Taxonomy" id="152260"/>
    <lineage>
        <taxon>Bacteria</taxon>
        <taxon>Bacillati</taxon>
        <taxon>Chloroflexota</taxon>
        <taxon>Chloroflexia</taxon>
        <taxon>Chloroflexales</taxon>
        <taxon>Chloroflexineae</taxon>
        <taxon>Chloroflexaceae</taxon>
        <taxon>Chloroflexus</taxon>
    </lineage>
</organism>
<proteinExistence type="predicted"/>
<comment type="caution">
    <text evidence="1">The sequence shown here is derived from an EMBL/GenBank/DDBJ whole genome shotgun (WGS) entry which is preliminary data.</text>
</comment>